<organism evidence="4">
    <name type="scientific">Dunaliella tertiolecta</name>
    <name type="common">Green alga</name>
    <dbReference type="NCBI Taxonomy" id="3047"/>
    <lineage>
        <taxon>Eukaryota</taxon>
        <taxon>Viridiplantae</taxon>
        <taxon>Chlorophyta</taxon>
        <taxon>core chlorophytes</taxon>
        <taxon>Chlorophyceae</taxon>
        <taxon>CS clade</taxon>
        <taxon>Chlamydomonadales</taxon>
        <taxon>Dunaliellaceae</taxon>
        <taxon>Dunaliella</taxon>
    </lineage>
</organism>
<dbReference type="GO" id="GO:0005739">
    <property type="term" value="C:mitochondrion"/>
    <property type="evidence" value="ECO:0007669"/>
    <property type="project" value="UniProtKB-ARBA"/>
</dbReference>
<name>A0A7S3QPH1_DUNTE</name>
<comment type="similarity">
    <text evidence="1">Belongs to the RMD1/sif2 family.</text>
</comment>
<dbReference type="PANTHER" id="PTHR16255">
    <property type="entry name" value="REQUIRED FOR MEIOTIC NUCLEAR DIVISION PROTEIN 1 HOMOLOG"/>
    <property type="match status" value="1"/>
</dbReference>
<dbReference type="InterPro" id="IPR051624">
    <property type="entry name" value="RMD1/Sad1-interacting"/>
</dbReference>
<dbReference type="PANTHER" id="PTHR16255:SF1">
    <property type="entry name" value="REQUIRED FOR MEIOTIC NUCLEAR DIVISION PROTEIN 1 HOMOLOG"/>
    <property type="match status" value="1"/>
</dbReference>
<evidence type="ECO:0000256" key="1">
    <source>
        <dbReference type="ARBA" id="ARBA00008306"/>
    </source>
</evidence>
<reference evidence="4" key="1">
    <citation type="submission" date="2021-01" db="EMBL/GenBank/DDBJ databases">
        <authorList>
            <person name="Corre E."/>
            <person name="Pelletier E."/>
            <person name="Niang G."/>
            <person name="Scheremetjew M."/>
            <person name="Finn R."/>
            <person name="Kale V."/>
            <person name="Holt S."/>
            <person name="Cochrane G."/>
            <person name="Meng A."/>
            <person name="Brown T."/>
            <person name="Cohen L."/>
        </authorList>
    </citation>
    <scope>NUCLEOTIDE SEQUENCE</scope>
    <source>
        <strain evidence="4">CCMP1320</strain>
    </source>
</reference>
<evidence type="ECO:0000313" key="4">
    <source>
        <dbReference type="EMBL" id="CAE0488400.1"/>
    </source>
</evidence>
<dbReference type="Pfam" id="PF02582">
    <property type="entry name" value="DUF155"/>
    <property type="match status" value="1"/>
</dbReference>
<feature type="domain" description="DUF155" evidence="3">
    <location>
        <begin position="168"/>
        <end position="234"/>
    </location>
</feature>
<gene>
    <name evidence="4" type="ORF">DTER00134_LOCUS3464</name>
</gene>
<proteinExistence type="inferred from homology"/>
<dbReference type="AlphaFoldDB" id="A0A7S3QPH1"/>
<dbReference type="EMBL" id="HBIP01006674">
    <property type="protein sequence ID" value="CAE0488400.1"/>
    <property type="molecule type" value="Transcribed_RNA"/>
</dbReference>
<feature type="compositionally biased region" description="Polar residues" evidence="2">
    <location>
        <begin position="19"/>
        <end position="40"/>
    </location>
</feature>
<protein>
    <recommendedName>
        <fullName evidence="3">DUF155 domain-containing protein</fullName>
    </recommendedName>
</protein>
<feature type="compositionally biased region" description="Low complexity" evidence="2">
    <location>
        <begin position="7"/>
        <end position="18"/>
    </location>
</feature>
<sequence length="259" mass="28689">MKKGDSPLQVPLLPTTQPRSRSSPAPSHGRTQATRRQQATIAPGQPLPTGRQKDKFVPLPEEADAEEQAAQAAAAEVLAPHPTQVPLEWHERPAIFEDLPQLGVLPPPLPDSSKRGRATLYCIAESFDRKKLEELLKLTYPAEQVLSYPDVFYVEYIKGSGDQPGGDVFFFDYGVVACWGLTKSQEMTIVRGMARQCNVQGLSDSEIETDEYEYNFTTTEKPHVQNDTVTLHKRFAQVVTHVAFVNQACFVGSVKPGLK</sequence>
<feature type="region of interest" description="Disordered" evidence="2">
    <location>
        <begin position="1"/>
        <end position="55"/>
    </location>
</feature>
<evidence type="ECO:0000256" key="2">
    <source>
        <dbReference type="SAM" id="MobiDB-lite"/>
    </source>
</evidence>
<accession>A0A7S3QPH1</accession>
<dbReference type="InterPro" id="IPR003734">
    <property type="entry name" value="DUF155"/>
</dbReference>
<evidence type="ECO:0000259" key="3">
    <source>
        <dbReference type="Pfam" id="PF02582"/>
    </source>
</evidence>